<evidence type="ECO:0000256" key="3">
    <source>
        <dbReference type="ARBA" id="ARBA00023015"/>
    </source>
</evidence>
<evidence type="ECO:0000256" key="5">
    <source>
        <dbReference type="ARBA" id="ARBA00023163"/>
    </source>
</evidence>
<evidence type="ECO:0000256" key="2">
    <source>
        <dbReference type="ARBA" id="ARBA00011344"/>
    </source>
</evidence>
<dbReference type="RefSeq" id="WP_257927025.1">
    <property type="nucleotide sequence ID" value="NZ_JAMXQV010000046.1"/>
</dbReference>
<evidence type="ECO:0000256" key="4">
    <source>
        <dbReference type="ARBA" id="ARBA00023082"/>
    </source>
</evidence>
<dbReference type="PANTHER" id="PTHR30173">
    <property type="entry name" value="SIGMA 19 FACTOR"/>
    <property type="match status" value="1"/>
</dbReference>
<dbReference type="Pfam" id="PF08281">
    <property type="entry name" value="Sigma70_r4_2"/>
    <property type="match status" value="1"/>
</dbReference>
<dbReference type="EMBL" id="JAMXQV010000046">
    <property type="protein sequence ID" value="MCR6490461.1"/>
    <property type="molecule type" value="Genomic_DNA"/>
</dbReference>
<evidence type="ECO:0000259" key="6">
    <source>
        <dbReference type="Pfam" id="PF04542"/>
    </source>
</evidence>
<evidence type="ECO:0000313" key="8">
    <source>
        <dbReference type="EMBL" id="MCR6490461.1"/>
    </source>
</evidence>
<feature type="domain" description="RNA polymerase sigma-70 region 2" evidence="6">
    <location>
        <begin position="9"/>
        <end position="72"/>
    </location>
</feature>
<comment type="caution">
    <text evidence="8">The sequence shown here is derived from an EMBL/GenBank/DDBJ whole genome shotgun (WGS) entry which is preliminary data.</text>
</comment>
<evidence type="ECO:0000259" key="7">
    <source>
        <dbReference type="Pfam" id="PF08281"/>
    </source>
</evidence>
<comment type="similarity">
    <text evidence="1">Belongs to the sigma-70 factor family. ECF subfamily.</text>
</comment>
<dbReference type="Gene3D" id="1.10.1740.10">
    <property type="match status" value="1"/>
</dbReference>
<keyword evidence="3" id="KW-0805">Transcription regulation</keyword>
<keyword evidence="5" id="KW-0804">Transcription</keyword>
<dbReference type="InterPro" id="IPR014284">
    <property type="entry name" value="RNA_pol_sigma-70_dom"/>
</dbReference>
<accession>A0A9X2NMK8</accession>
<dbReference type="NCBIfam" id="TIGR02937">
    <property type="entry name" value="sigma70-ECF"/>
    <property type="match status" value="1"/>
</dbReference>
<gene>
    <name evidence="8" type="ORF">M8542_47420</name>
</gene>
<dbReference type="Gene3D" id="1.10.10.10">
    <property type="entry name" value="Winged helix-like DNA-binding domain superfamily/Winged helix DNA-binding domain"/>
    <property type="match status" value="1"/>
</dbReference>
<protein>
    <submittedName>
        <fullName evidence="8">Sigma-70 family RNA polymerase sigma factor</fullName>
    </submittedName>
</protein>
<dbReference type="InterPro" id="IPR052704">
    <property type="entry name" value="ECF_Sigma-70_Domain"/>
</dbReference>
<organism evidence="8 9">
    <name type="scientific">Amycolatopsis iheyensis</name>
    <dbReference type="NCBI Taxonomy" id="2945988"/>
    <lineage>
        <taxon>Bacteria</taxon>
        <taxon>Bacillati</taxon>
        <taxon>Actinomycetota</taxon>
        <taxon>Actinomycetes</taxon>
        <taxon>Pseudonocardiales</taxon>
        <taxon>Pseudonocardiaceae</taxon>
        <taxon>Amycolatopsis</taxon>
    </lineage>
</organism>
<dbReference type="Pfam" id="PF04542">
    <property type="entry name" value="Sigma70_r2"/>
    <property type="match status" value="1"/>
</dbReference>
<dbReference type="GO" id="GO:0003677">
    <property type="term" value="F:DNA binding"/>
    <property type="evidence" value="ECO:0007669"/>
    <property type="project" value="InterPro"/>
</dbReference>
<dbReference type="InterPro" id="IPR013249">
    <property type="entry name" value="RNA_pol_sigma70_r4_t2"/>
</dbReference>
<comment type="subunit">
    <text evidence="2">Interacts transiently with the RNA polymerase catalytic core formed by RpoA, RpoB, RpoC and RpoZ (2 alpha, 1 beta, 1 beta' and 1 omega subunit) to form the RNA polymerase holoenzyme that can initiate transcription.</text>
</comment>
<keyword evidence="4" id="KW-0731">Sigma factor</keyword>
<dbReference type="SUPFAM" id="SSF88946">
    <property type="entry name" value="Sigma2 domain of RNA polymerase sigma factors"/>
    <property type="match status" value="1"/>
</dbReference>
<evidence type="ECO:0000313" key="9">
    <source>
        <dbReference type="Proteomes" id="UP001144096"/>
    </source>
</evidence>
<dbReference type="GO" id="GO:0006352">
    <property type="term" value="P:DNA-templated transcription initiation"/>
    <property type="evidence" value="ECO:0007669"/>
    <property type="project" value="InterPro"/>
</dbReference>
<name>A0A9X2NMK8_9PSEU</name>
<dbReference type="PANTHER" id="PTHR30173:SF43">
    <property type="entry name" value="ECF RNA POLYMERASE SIGMA FACTOR SIGI-RELATED"/>
    <property type="match status" value="1"/>
</dbReference>
<sequence length="281" mass="29593">MEEALAEEFETHRGHLRAVAYRMLGSTAEAEDAVQEAWLRLARAGAGGVANLAGWLTTVVGRICLDMLRSRRTRREEPLETHVPDPVVTDPAEVAALADSVGLALMVVLETLKPPERLAFVLHDLFGVPFEEIAPIVGKSPAAATQLASRARRRVRGAARPDVGLAAQREVVDAFLAASRAGDFEALVAVLDPDVVLRVDAGTASKLVRGARDVASQALLFARGAGAVARPVVVNGQAGLVATVAERPVAVFCPTVRGGRFVEVDIVADPDRVAALVGPGQ</sequence>
<dbReference type="SUPFAM" id="SSF54427">
    <property type="entry name" value="NTF2-like"/>
    <property type="match status" value="1"/>
</dbReference>
<reference evidence="8" key="1">
    <citation type="submission" date="2022-06" db="EMBL/GenBank/DDBJ databases">
        <title>Amycolatopsis iheyaensis sp. nov., a new species of the genus Amycolatopsis isolated from soil in Iheya island, Japan.</title>
        <authorList>
            <person name="Ngamcharungchit C."/>
            <person name="Kanto H."/>
            <person name="Take A."/>
            <person name="Intra B."/>
            <person name="Matsumoto A."/>
            <person name="Panbangred W."/>
            <person name="Inahashi Y."/>
        </authorList>
    </citation>
    <scope>NUCLEOTIDE SEQUENCE</scope>
    <source>
        <strain evidence="8">OK19-0408</strain>
    </source>
</reference>
<feature type="domain" description="RNA polymerase sigma factor 70 region 4 type 2" evidence="7">
    <location>
        <begin position="104"/>
        <end position="154"/>
    </location>
</feature>
<dbReference type="AlphaFoldDB" id="A0A9X2NMK8"/>
<dbReference type="InterPro" id="IPR013325">
    <property type="entry name" value="RNA_pol_sigma_r2"/>
</dbReference>
<dbReference type="Proteomes" id="UP001144096">
    <property type="component" value="Unassembled WGS sequence"/>
</dbReference>
<dbReference type="InterPro" id="IPR036388">
    <property type="entry name" value="WH-like_DNA-bd_sf"/>
</dbReference>
<keyword evidence="9" id="KW-1185">Reference proteome</keyword>
<dbReference type="InterPro" id="IPR007627">
    <property type="entry name" value="RNA_pol_sigma70_r2"/>
</dbReference>
<dbReference type="SUPFAM" id="SSF88659">
    <property type="entry name" value="Sigma3 and sigma4 domains of RNA polymerase sigma factors"/>
    <property type="match status" value="1"/>
</dbReference>
<dbReference type="Gene3D" id="3.10.450.50">
    <property type="match status" value="1"/>
</dbReference>
<proteinExistence type="inferred from homology"/>
<dbReference type="InterPro" id="IPR013324">
    <property type="entry name" value="RNA_pol_sigma_r3/r4-like"/>
</dbReference>
<evidence type="ECO:0000256" key="1">
    <source>
        <dbReference type="ARBA" id="ARBA00010641"/>
    </source>
</evidence>
<dbReference type="GO" id="GO:0016987">
    <property type="term" value="F:sigma factor activity"/>
    <property type="evidence" value="ECO:0007669"/>
    <property type="project" value="UniProtKB-KW"/>
</dbReference>
<dbReference type="InterPro" id="IPR032710">
    <property type="entry name" value="NTF2-like_dom_sf"/>
</dbReference>